<feature type="signal peptide" evidence="1">
    <location>
        <begin position="1"/>
        <end position="20"/>
    </location>
</feature>
<keyword evidence="3" id="KW-1185">Reference proteome</keyword>
<proteinExistence type="predicted"/>
<protein>
    <recommendedName>
        <fullName evidence="4">Lipoprotein</fullName>
    </recommendedName>
</protein>
<evidence type="ECO:0000313" key="2">
    <source>
        <dbReference type="EMBL" id="ERK01509.1"/>
    </source>
</evidence>
<evidence type="ECO:0008006" key="4">
    <source>
        <dbReference type="Google" id="ProtNLM"/>
    </source>
</evidence>
<organism evidence="2 3">
    <name type="scientific">Treponema socranskii subsp. socranskii VPI DR56BR1116 = ATCC 35536</name>
    <dbReference type="NCBI Taxonomy" id="1125725"/>
    <lineage>
        <taxon>Bacteria</taxon>
        <taxon>Pseudomonadati</taxon>
        <taxon>Spirochaetota</taxon>
        <taxon>Spirochaetia</taxon>
        <taxon>Spirochaetales</taxon>
        <taxon>Treponemataceae</taxon>
        <taxon>Treponema</taxon>
    </lineage>
</organism>
<evidence type="ECO:0000256" key="1">
    <source>
        <dbReference type="SAM" id="SignalP"/>
    </source>
</evidence>
<dbReference type="Proteomes" id="UP000016646">
    <property type="component" value="Unassembled WGS sequence"/>
</dbReference>
<dbReference type="EMBL" id="AVQI01000056">
    <property type="protein sequence ID" value="ERK01509.1"/>
    <property type="molecule type" value="Genomic_DNA"/>
</dbReference>
<name>A0ABN0P446_TRESO</name>
<feature type="chain" id="PRO_5046765109" description="Lipoprotein" evidence="1">
    <location>
        <begin position="21"/>
        <end position="331"/>
    </location>
</feature>
<accession>A0ABN0P446</accession>
<evidence type="ECO:0000313" key="3">
    <source>
        <dbReference type="Proteomes" id="UP000016646"/>
    </source>
</evidence>
<keyword evidence="1" id="KW-0732">Signal</keyword>
<sequence>MKKNYVFLILFNICLLNCNAQQNFSSSYKYSQMYYKDDIEKITFTIPKEKAVEGTAKLLFLDKNNNETVCYEMPVQIKNNKCKYVLKKIPSGRIGGITRELYEEYYGSEYEWLIHLKIIFEDGSEYIYEDNYLCIGAMFDDENIGYTGNYNFEIRGKIKIEEDDFSFILPAGYKEFTALQNKLFPAQKNFAKVYSTVDYSYWAGFSLKKPFREFFSIGSFQLIEFSIYHDTWTDFLIAFGDFLKETHSVKKSDVVKVKTANGLEGVKETVKTGSNSFREVYLFPCKDKILYIAIDRKIKDSELEKIIPSILETLEVKTIEYQRDTLEAKSD</sequence>
<comment type="caution">
    <text evidence="2">The sequence shown here is derived from an EMBL/GenBank/DDBJ whole genome shotgun (WGS) entry which is preliminary data.</text>
</comment>
<reference evidence="2 3" key="1">
    <citation type="submission" date="2013-08" db="EMBL/GenBank/DDBJ databases">
        <authorList>
            <person name="Durkin A.S."/>
            <person name="Haft D.R."/>
            <person name="McCorrison J."/>
            <person name="Torralba M."/>
            <person name="Gillis M."/>
            <person name="Haft D.H."/>
            <person name="Methe B."/>
            <person name="Sutton G."/>
            <person name="Nelson K.E."/>
        </authorList>
    </citation>
    <scope>NUCLEOTIDE SEQUENCE [LARGE SCALE GENOMIC DNA]</scope>
    <source>
        <strain evidence="2 3">ATCC 35536</strain>
    </source>
</reference>
<gene>
    <name evidence="2" type="ORF">HMPREF0860_1427</name>
</gene>